<keyword evidence="2" id="KW-1185">Reference proteome</keyword>
<protein>
    <submittedName>
        <fullName evidence="1">Uncharacterized protein</fullName>
    </submittedName>
</protein>
<organism evidence="1 2">
    <name type="scientific">Puccinia striiformis f. sp. tritici</name>
    <dbReference type="NCBI Taxonomy" id="168172"/>
    <lineage>
        <taxon>Eukaryota</taxon>
        <taxon>Fungi</taxon>
        <taxon>Dikarya</taxon>
        <taxon>Basidiomycota</taxon>
        <taxon>Pucciniomycotina</taxon>
        <taxon>Pucciniomycetes</taxon>
        <taxon>Pucciniales</taxon>
        <taxon>Pucciniaceae</taxon>
        <taxon>Puccinia</taxon>
    </lineage>
</organism>
<sequence length="424" mass="48288">MAPFIDPSLDFMAIWLCILEQRRPLQERYIRAIRHAYRRPERWEPWNDERIPPIRFIELFRMPREDFIWLADHLREDLQLDPLRRGDPLSVEAQVAVGLYRLRHGSTYVTIGHIFNIGKETTDNASARFVTAVLAKFRIKAISFPHLNNTSQWAEIEESFENKHGIPGIVGAIDGTHVPLRKPPNDRWKSYINRKSWASIVFQCVVDGEGNFRNVHLTTIPRSNISSALARKIWAVIVLMGGICISPQVSGGGPGSMHDGRLFRRSALGHNLSQRGDTVGTPVIPRGKYLIGDAGYPANVRVLVPYPSVANPANEDFNFIHSLTRMIVEQAFGRLKNRFRILLHAQLARPIRARKNAFACMVLHNMLNKRGTMYLQVWDNRSPDEARFAELHNTNDDDLTPQTPNGGQPTMASIRDQLRAQLCT</sequence>
<name>A0ACC0DZ68_9BASI</name>
<reference evidence="1 2" key="3">
    <citation type="journal article" date="2022" name="Microbiol. Spectr.">
        <title>Folding features and dynamics of 3D genome architecture in plant fungal pathogens.</title>
        <authorList>
            <person name="Xia C."/>
        </authorList>
    </citation>
    <scope>NUCLEOTIDE SEQUENCE [LARGE SCALE GENOMIC DNA]</scope>
    <source>
        <strain evidence="1 2">93-210</strain>
    </source>
</reference>
<evidence type="ECO:0000313" key="2">
    <source>
        <dbReference type="Proteomes" id="UP001060170"/>
    </source>
</evidence>
<reference evidence="2" key="1">
    <citation type="journal article" date="2018" name="BMC Genomics">
        <title>Genomic insights into host adaptation between the wheat stripe rust pathogen (Puccinia striiformis f. sp. tritici) and the barley stripe rust pathogen (Puccinia striiformis f. sp. hordei).</title>
        <authorList>
            <person name="Xia C."/>
            <person name="Wang M."/>
            <person name="Yin C."/>
            <person name="Cornejo O.E."/>
            <person name="Hulbert S.H."/>
            <person name="Chen X."/>
        </authorList>
    </citation>
    <scope>NUCLEOTIDE SEQUENCE [LARGE SCALE GENOMIC DNA]</scope>
    <source>
        <strain evidence="2">93-210</strain>
    </source>
</reference>
<evidence type="ECO:0000313" key="1">
    <source>
        <dbReference type="EMBL" id="KAI7941962.1"/>
    </source>
</evidence>
<gene>
    <name evidence="1" type="ORF">MJO28_011989</name>
</gene>
<accession>A0ACC0DZ68</accession>
<comment type="caution">
    <text evidence="1">The sequence shown here is derived from an EMBL/GenBank/DDBJ whole genome shotgun (WGS) entry which is preliminary data.</text>
</comment>
<dbReference type="Proteomes" id="UP001060170">
    <property type="component" value="Chromosome 12"/>
</dbReference>
<proteinExistence type="predicted"/>
<dbReference type="EMBL" id="CM045876">
    <property type="protein sequence ID" value="KAI7941962.1"/>
    <property type="molecule type" value="Genomic_DNA"/>
</dbReference>
<reference evidence="2" key="2">
    <citation type="journal article" date="2018" name="Mol. Plant Microbe Interact.">
        <title>Genome sequence resources for the wheat stripe rust pathogen (Puccinia striiformis f. sp. tritici) and the barley stripe rust pathogen (Puccinia striiformis f. sp. hordei).</title>
        <authorList>
            <person name="Xia C."/>
            <person name="Wang M."/>
            <person name="Yin C."/>
            <person name="Cornejo O.E."/>
            <person name="Hulbert S.H."/>
            <person name="Chen X."/>
        </authorList>
    </citation>
    <scope>NUCLEOTIDE SEQUENCE [LARGE SCALE GENOMIC DNA]</scope>
    <source>
        <strain evidence="2">93-210</strain>
    </source>
</reference>